<gene>
    <name evidence="1" type="ORF">DM01DRAFT_1379579</name>
</gene>
<dbReference type="EMBL" id="MCGT01000001">
    <property type="protein sequence ID" value="ORX63015.1"/>
    <property type="molecule type" value="Genomic_DNA"/>
</dbReference>
<evidence type="ECO:0000313" key="1">
    <source>
        <dbReference type="EMBL" id="ORX63015.1"/>
    </source>
</evidence>
<comment type="caution">
    <text evidence="1">The sequence shown here is derived from an EMBL/GenBank/DDBJ whole genome shotgun (WGS) entry which is preliminary data.</text>
</comment>
<proteinExistence type="predicted"/>
<name>A0A1X2GYB2_9FUNG</name>
<protein>
    <submittedName>
        <fullName evidence="1">Uncharacterized protein</fullName>
    </submittedName>
</protein>
<reference evidence="1 2" key="1">
    <citation type="submission" date="2016-07" db="EMBL/GenBank/DDBJ databases">
        <title>Pervasive Adenine N6-methylation of Active Genes in Fungi.</title>
        <authorList>
            <consortium name="DOE Joint Genome Institute"/>
            <person name="Mondo S.J."/>
            <person name="Dannebaum R.O."/>
            <person name="Kuo R.C."/>
            <person name="Labutti K."/>
            <person name="Haridas S."/>
            <person name="Kuo A."/>
            <person name="Salamov A."/>
            <person name="Ahrendt S.R."/>
            <person name="Lipzen A."/>
            <person name="Sullivan W."/>
            <person name="Andreopoulos W.B."/>
            <person name="Clum A."/>
            <person name="Lindquist E."/>
            <person name="Daum C."/>
            <person name="Ramamoorthy G.K."/>
            <person name="Gryganskyi A."/>
            <person name="Culley D."/>
            <person name="Magnuson J.K."/>
            <person name="James T.Y."/>
            <person name="O'Malley M.A."/>
            <person name="Stajich J.E."/>
            <person name="Spatafora J.W."/>
            <person name="Visel A."/>
            <person name="Grigoriev I.V."/>
        </authorList>
    </citation>
    <scope>NUCLEOTIDE SEQUENCE [LARGE SCALE GENOMIC DNA]</scope>
    <source>
        <strain evidence="1 2">NRRL 3301</strain>
    </source>
</reference>
<evidence type="ECO:0000313" key="2">
    <source>
        <dbReference type="Proteomes" id="UP000242146"/>
    </source>
</evidence>
<dbReference type="Proteomes" id="UP000242146">
    <property type="component" value="Unassembled WGS sequence"/>
</dbReference>
<organism evidence="1 2">
    <name type="scientific">Hesseltinella vesiculosa</name>
    <dbReference type="NCBI Taxonomy" id="101127"/>
    <lineage>
        <taxon>Eukaryota</taxon>
        <taxon>Fungi</taxon>
        <taxon>Fungi incertae sedis</taxon>
        <taxon>Mucoromycota</taxon>
        <taxon>Mucoromycotina</taxon>
        <taxon>Mucoromycetes</taxon>
        <taxon>Mucorales</taxon>
        <taxon>Cunninghamellaceae</taxon>
        <taxon>Hesseltinella</taxon>
    </lineage>
</organism>
<dbReference type="OrthoDB" id="2276207at2759"/>
<dbReference type="AlphaFoldDB" id="A0A1X2GYB2"/>
<keyword evidence="2" id="KW-1185">Reference proteome</keyword>
<sequence length="170" mass="19032">MIDHMLTYGQACCLVLSLPPTDENRKKANDYFDGSLLEVCFVGSLGPMRPIAIGKDVMARDPFTFQSYTTTRPSTPSDAVECSSGNPTCSALLKQTMSSTEPNNKERYEKIIVCKDVLNEILTEYFGEGRVAQPSLEQWLGSDGSFGRSTRLTFQGCKKRGRWLWVLKEQ</sequence>
<accession>A0A1X2GYB2</accession>